<evidence type="ECO:0000256" key="7">
    <source>
        <dbReference type="ARBA" id="ARBA00023136"/>
    </source>
</evidence>
<comment type="similarity">
    <text evidence="2">Belongs to the ALG14 family.</text>
</comment>
<feature type="transmembrane region" description="Helical" evidence="8">
    <location>
        <begin position="134"/>
        <end position="156"/>
    </location>
</feature>
<evidence type="ECO:0000256" key="8">
    <source>
        <dbReference type="SAM" id="Phobius"/>
    </source>
</evidence>
<protein>
    <recommendedName>
        <fullName evidence="3">UDP-N-acetylglucosamine transferase subunit ALG14</fullName>
    </recommendedName>
</protein>
<evidence type="ECO:0000256" key="6">
    <source>
        <dbReference type="ARBA" id="ARBA00022989"/>
    </source>
</evidence>
<accession>A0A1I8AF94</accession>
<keyword evidence="6 8" id="KW-1133">Transmembrane helix</keyword>
<dbReference type="Gene3D" id="3.40.50.2000">
    <property type="entry name" value="Glycogen Phosphorylase B"/>
    <property type="match status" value="1"/>
</dbReference>
<dbReference type="Proteomes" id="UP000095287">
    <property type="component" value="Unplaced"/>
</dbReference>
<dbReference type="WBParaSite" id="L893_g5143.t1">
    <property type="protein sequence ID" value="L893_g5143.t1"/>
    <property type="gene ID" value="L893_g5143"/>
</dbReference>
<evidence type="ECO:0000313" key="10">
    <source>
        <dbReference type="WBParaSite" id="L893_g5143.t1"/>
    </source>
</evidence>
<keyword evidence="7 8" id="KW-0472">Membrane</keyword>
<reference evidence="10" key="1">
    <citation type="submission" date="2016-11" db="UniProtKB">
        <authorList>
            <consortium name="WormBaseParasite"/>
        </authorList>
    </citation>
    <scope>IDENTIFICATION</scope>
</reference>
<feature type="transmembrane region" description="Helical" evidence="8">
    <location>
        <begin position="6"/>
        <end position="24"/>
    </location>
</feature>
<evidence type="ECO:0000256" key="5">
    <source>
        <dbReference type="ARBA" id="ARBA00022824"/>
    </source>
</evidence>
<evidence type="ECO:0000256" key="2">
    <source>
        <dbReference type="ARBA" id="ARBA00009731"/>
    </source>
</evidence>
<dbReference type="InterPro" id="IPR013969">
    <property type="entry name" value="Oligosacch_biosynth_Alg14"/>
</dbReference>
<dbReference type="PANTHER" id="PTHR12154">
    <property type="entry name" value="GLYCOSYL TRANSFERASE-RELATED"/>
    <property type="match status" value="1"/>
</dbReference>
<keyword evidence="9" id="KW-1185">Reference proteome</keyword>
<proteinExistence type="inferred from homology"/>
<dbReference type="PANTHER" id="PTHR12154:SF4">
    <property type="entry name" value="UDP-N-ACETYLGLUCOSAMINE TRANSFERASE SUBUNIT ALG14 HOMOLOG"/>
    <property type="match status" value="1"/>
</dbReference>
<comment type="subcellular location">
    <subcellularLocation>
        <location evidence="1">Endoplasmic reticulum membrane</location>
        <topology evidence="1">Single-pass membrane protein</topology>
    </subcellularLocation>
</comment>
<evidence type="ECO:0000256" key="4">
    <source>
        <dbReference type="ARBA" id="ARBA00022692"/>
    </source>
</evidence>
<name>A0A1I8AF94_9BILA</name>
<sequence length="212" mass="24555">MLWLFLVSVALGIPCGFVPYRAFLRRHQRNAKFGGKRIRLCAVMGSGGHTTEMLLVLDELKECCSDRFYVIAETDSMSERKVLEFEKDSSDGKYEILKIPRSREVGQSYFTSIFSTLRSILAAFRIVWTTRPDVVITNGPGTAIPICLVSFFFDLIRIMDIRIHFIESYCRVKSLSLTGLILYYMRITDTFIVQWKEVHNKYPRSQFPGRLR</sequence>
<dbReference type="SUPFAM" id="SSF53756">
    <property type="entry name" value="UDP-Glycosyltransferase/glycogen phosphorylase"/>
    <property type="match status" value="1"/>
</dbReference>
<keyword evidence="4 8" id="KW-0812">Transmembrane</keyword>
<dbReference type="Pfam" id="PF08660">
    <property type="entry name" value="Alg14"/>
    <property type="match status" value="1"/>
</dbReference>
<dbReference type="GO" id="GO:0006488">
    <property type="term" value="P:dolichol-linked oligosaccharide biosynthetic process"/>
    <property type="evidence" value="ECO:0007669"/>
    <property type="project" value="InterPro"/>
</dbReference>
<evidence type="ECO:0000256" key="3">
    <source>
        <dbReference type="ARBA" id="ARBA00017467"/>
    </source>
</evidence>
<evidence type="ECO:0000313" key="9">
    <source>
        <dbReference type="Proteomes" id="UP000095287"/>
    </source>
</evidence>
<organism evidence="9 10">
    <name type="scientific">Steinernema glaseri</name>
    <dbReference type="NCBI Taxonomy" id="37863"/>
    <lineage>
        <taxon>Eukaryota</taxon>
        <taxon>Metazoa</taxon>
        <taxon>Ecdysozoa</taxon>
        <taxon>Nematoda</taxon>
        <taxon>Chromadorea</taxon>
        <taxon>Rhabditida</taxon>
        <taxon>Tylenchina</taxon>
        <taxon>Panagrolaimomorpha</taxon>
        <taxon>Strongyloidoidea</taxon>
        <taxon>Steinernematidae</taxon>
        <taxon>Steinernema</taxon>
    </lineage>
</organism>
<keyword evidence="5" id="KW-0256">Endoplasmic reticulum</keyword>
<evidence type="ECO:0000256" key="1">
    <source>
        <dbReference type="ARBA" id="ARBA00004389"/>
    </source>
</evidence>
<dbReference type="AlphaFoldDB" id="A0A1I8AF94"/>
<dbReference type="GO" id="GO:0043541">
    <property type="term" value="C:UDP-N-acetylglucosamine transferase complex"/>
    <property type="evidence" value="ECO:0007669"/>
    <property type="project" value="TreeGrafter"/>
</dbReference>
<dbReference type="GO" id="GO:0004577">
    <property type="term" value="F:N-acetylglucosaminyldiphosphodolichol N-acetylglucosaminyltransferase activity"/>
    <property type="evidence" value="ECO:0007669"/>
    <property type="project" value="TreeGrafter"/>
</dbReference>